<comment type="caution">
    <text evidence="2">The sequence shown here is derived from an EMBL/GenBank/DDBJ whole genome shotgun (WGS) entry which is preliminary data.</text>
</comment>
<dbReference type="RefSeq" id="WP_380712786.1">
    <property type="nucleotide sequence ID" value="NZ_JBHUML010000002.1"/>
</dbReference>
<keyword evidence="1" id="KW-0472">Membrane</keyword>
<dbReference type="EMBL" id="JBHUML010000002">
    <property type="protein sequence ID" value="MFD2705546.1"/>
    <property type="molecule type" value="Genomic_DNA"/>
</dbReference>
<proteinExistence type="predicted"/>
<reference evidence="3" key="1">
    <citation type="journal article" date="2019" name="Int. J. Syst. Evol. Microbiol.">
        <title>The Global Catalogue of Microorganisms (GCM) 10K type strain sequencing project: providing services to taxonomists for standard genome sequencing and annotation.</title>
        <authorList>
            <consortium name="The Broad Institute Genomics Platform"/>
            <consortium name="The Broad Institute Genome Sequencing Center for Infectious Disease"/>
            <person name="Wu L."/>
            <person name="Ma J."/>
        </authorList>
    </citation>
    <scope>NUCLEOTIDE SEQUENCE [LARGE SCALE GENOMIC DNA]</scope>
    <source>
        <strain evidence="3">KCTC 33792</strain>
    </source>
</reference>
<evidence type="ECO:0000256" key="1">
    <source>
        <dbReference type="SAM" id="Phobius"/>
    </source>
</evidence>
<evidence type="ECO:0000313" key="3">
    <source>
        <dbReference type="Proteomes" id="UP001597520"/>
    </source>
</evidence>
<dbReference type="Proteomes" id="UP001597520">
    <property type="component" value="Unassembled WGS sequence"/>
</dbReference>
<name>A0ABW5T0N2_9BACI</name>
<evidence type="ECO:0008006" key="4">
    <source>
        <dbReference type="Google" id="ProtNLM"/>
    </source>
</evidence>
<keyword evidence="1" id="KW-1133">Transmembrane helix</keyword>
<feature type="transmembrane region" description="Helical" evidence="1">
    <location>
        <begin position="21"/>
        <end position="42"/>
    </location>
</feature>
<evidence type="ECO:0000313" key="2">
    <source>
        <dbReference type="EMBL" id="MFD2705546.1"/>
    </source>
</evidence>
<protein>
    <recommendedName>
        <fullName evidence="4">Pilus assembly protein Flp/PilA</fullName>
    </recommendedName>
</protein>
<accession>A0ABW5T0N2</accession>
<keyword evidence="3" id="KW-1185">Reference proteome</keyword>
<sequence>MVSMYVKVQQFFRTYMDNEKGSVSLEWIMLGLLGVALVGMVVTSLNDMEGNNTIASAIIDKIAEFVESIGSGE</sequence>
<keyword evidence="1" id="KW-0812">Transmembrane</keyword>
<organism evidence="2 3">
    <name type="scientific">Salibacterium lacus</name>
    <dbReference type="NCBI Taxonomy" id="1898109"/>
    <lineage>
        <taxon>Bacteria</taxon>
        <taxon>Bacillati</taxon>
        <taxon>Bacillota</taxon>
        <taxon>Bacilli</taxon>
        <taxon>Bacillales</taxon>
        <taxon>Bacillaceae</taxon>
    </lineage>
</organism>
<gene>
    <name evidence="2" type="ORF">ACFSUB_08700</name>
</gene>